<dbReference type="Proteomes" id="UP000033867">
    <property type="component" value="Unassembled WGS sequence"/>
</dbReference>
<comment type="caution">
    <text evidence="1">The sequence shown here is derived from an EMBL/GenBank/DDBJ whole genome shotgun (WGS) entry which is preliminary data.</text>
</comment>
<accession>A0A0G1DGZ3</accession>
<evidence type="ECO:0000313" key="1">
    <source>
        <dbReference type="EMBL" id="KKS70081.1"/>
    </source>
</evidence>
<dbReference type="AlphaFoldDB" id="A0A0G1DGZ3"/>
<dbReference type="EMBL" id="LCEK01000069">
    <property type="protein sequence ID" value="KKS70081.1"/>
    <property type="molecule type" value="Genomic_DNA"/>
</dbReference>
<reference evidence="1 2" key="1">
    <citation type="journal article" date="2015" name="Nature">
        <title>rRNA introns, odd ribosomes, and small enigmatic genomes across a large radiation of phyla.</title>
        <authorList>
            <person name="Brown C.T."/>
            <person name="Hug L.A."/>
            <person name="Thomas B.C."/>
            <person name="Sharon I."/>
            <person name="Castelle C.J."/>
            <person name="Singh A."/>
            <person name="Wilkins M.J."/>
            <person name="Williams K.H."/>
            <person name="Banfield J.F."/>
        </authorList>
    </citation>
    <scope>NUCLEOTIDE SEQUENCE [LARGE SCALE GENOMIC DNA]</scope>
</reference>
<proteinExistence type="predicted"/>
<sequence length="79" mass="9289">MWNPFQKAKSKISSTAVNMMQKVAMKKLQNMSPQEQQKLMQEAFKPENRDKLLSAMEQMKKSGQITEEQYRMAKQKMGF</sequence>
<organism evidence="1 2">
    <name type="scientific">Candidatus Magasanikbacteria bacterium GW2011_GWE2_42_7</name>
    <dbReference type="NCBI Taxonomy" id="1619052"/>
    <lineage>
        <taxon>Bacteria</taxon>
        <taxon>Candidatus Magasanikiibacteriota</taxon>
    </lineage>
</organism>
<name>A0A0G1DGZ3_9BACT</name>
<gene>
    <name evidence="1" type="ORF">UV42_C0069G0004</name>
</gene>
<protein>
    <submittedName>
        <fullName evidence="1">Uncharacterized protein</fullName>
    </submittedName>
</protein>
<evidence type="ECO:0000313" key="2">
    <source>
        <dbReference type="Proteomes" id="UP000033867"/>
    </source>
</evidence>